<keyword evidence="9" id="KW-1185">Reference proteome</keyword>
<dbReference type="SUPFAM" id="SSF52833">
    <property type="entry name" value="Thioredoxin-like"/>
    <property type="match status" value="1"/>
</dbReference>
<evidence type="ECO:0000259" key="7">
    <source>
        <dbReference type="PROSITE" id="PS51352"/>
    </source>
</evidence>
<reference evidence="8 9" key="1">
    <citation type="submission" date="2018-08" db="EMBL/GenBank/DDBJ databases">
        <title>Aeromicrobium sp. M2KJ-4, whole genome shotgun sequence.</title>
        <authorList>
            <person name="Tuo L."/>
        </authorList>
    </citation>
    <scope>NUCLEOTIDE SEQUENCE [LARGE SCALE GENOMIC DNA]</scope>
    <source>
        <strain evidence="8 9">M2KJ-4</strain>
    </source>
</reference>
<feature type="domain" description="Thioredoxin" evidence="7">
    <location>
        <begin position="48"/>
        <end position="191"/>
    </location>
</feature>
<dbReference type="RefSeq" id="WP_119702633.1">
    <property type="nucleotide sequence ID" value="NZ_JBHSOI010000001.1"/>
</dbReference>
<dbReference type="InterPro" id="IPR013766">
    <property type="entry name" value="Thioredoxin_domain"/>
</dbReference>
<dbReference type="CDD" id="cd02966">
    <property type="entry name" value="TlpA_like_family"/>
    <property type="match status" value="1"/>
</dbReference>
<protein>
    <submittedName>
        <fullName evidence="8">TlpA family protein disulfide reductase</fullName>
    </submittedName>
</protein>
<dbReference type="PROSITE" id="PS51257">
    <property type="entry name" value="PROKAR_LIPOPROTEIN"/>
    <property type="match status" value="1"/>
</dbReference>
<keyword evidence="6" id="KW-0732">Signal</keyword>
<dbReference type="PROSITE" id="PS00194">
    <property type="entry name" value="THIOREDOXIN_1"/>
    <property type="match status" value="1"/>
</dbReference>
<evidence type="ECO:0000256" key="1">
    <source>
        <dbReference type="ARBA" id="ARBA00004196"/>
    </source>
</evidence>
<evidence type="ECO:0000256" key="6">
    <source>
        <dbReference type="SAM" id="SignalP"/>
    </source>
</evidence>
<dbReference type="InterPro" id="IPR050553">
    <property type="entry name" value="Thioredoxin_ResA/DsbE_sf"/>
</dbReference>
<accession>A0A371PAP0</accession>
<feature type="chain" id="PRO_5016723198" evidence="6">
    <location>
        <begin position="23"/>
        <end position="194"/>
    </location>
</feature>
<dbReference type="InterPro" id="IPR036249">
    <property type="entry name" value="Thioredoxin-like_sf"/>
</dbReference>
<dbReference type="InterPro" id="IPR017937">
    <property type="entry name" value="Thioredoxin_CS"/>
</dbReference>
<dbReference type="EMBL" id="QUBR01000001">
    <property type="protein sequence ID" value="REK72520.1"/>
    <property type="molecule type" value="Genomic_DNA"/>
</dbReference>
<gene>
    <name evidence="8" type="ORF">DX116_02560</name>
</gene>
<dbReference type="AlphaFoldDB" id="A0A371PAP0"/>
<keyword evidence="5" id="KW-0676">Redox-active center</keyword>
<dbReference type="PANTHER" id="PTHR42852">
    <property type="entry name" value="THIOL:DISULFIDE INTERCHANGE PROTEIN DSBE"/>
    <property type="match status" value="1"/>
</dbReference>
<comment type="caution">
    <text evidence="8">The sequence shown here is derived from an EMBL/GenBank/DDBJ whole genome shotgun (WGS) entry which is preliminary data.</text>
</comment>
<evidence type="ECO:0000313" key="8">
    <source>
        <dbReference type="EMBL" id="REK72520.1"/>
    </source>
</evidence>
<dbReference type="GO" id="GO:0030313">
    <property type="term" value="C:cell envelope"/>
    <property type="evidence" value="ECO:0007669"/>
    <property type="project" value="UniProtKB-SubCell"/>
</dbReference>
<sequence>MSHRPLRAVSTLAVLLALTVLAACSGAGNRGTTNGFVSGDGSITTVDVADREKAPVLEGEGLDGRPLSTADFAGKTIVVNLWGPWCAPCLAEAPELNEVATQYADKGVQFVGVLTRSKDPSSAIAFNRNKGITYPSFKDEGGKLELGFNDSLPTLAIPTTWIIDSKGRVAARVLDKVSASTLANLIDDVQKSTA</sequence>
<dbReference type="InterPro" id="IPR013740">
    <property type="entry name" value="Redoxin"/>
</dbReference>
<organism evidence="8 9">
    <name type="scientific">Aeromicrobium endophyticum</name>
    <dbReference type="NCBI Taxonomy" id="2292704"/>
    <lineage>
        <taxon>Bacteria</taxon>
        <taxon>Bacillati</taxon>
        <taxon>Actinomycetota</taxon>
        <taxon>Actinomycetes</taxon>
        <taxon>Propionibacteriales</taxon>
        <taxon>Nocardioidaceae</taxon>
        <taxon>Aeromicrobium</taxon>
    </lineage>
</organism>
<keyword evidence="4" id="KW-1015">Disulfide bond</keyword>
<evidence type="ECO:0000256" key="4">
    <source>
        <dbReference type="ARBA" id="ARBA00023157"/>
    </source>
</evidence>
<dbReference type="PANTHER" id="PTHR42852:SF6">
    <property type="entry name" value="THIOL:DISULFIDE INTERCHANGE PROTEIN DSBE"/>
    <property type="match status" value="1"/>
</dbReference>
<evidence type="ECO:0000256" key="2">
    <source>
        <dbReference type="ARBA" id="ARBA00022748"/>
    </source>
</evidence>
<proteinExistence type="predicted"/>
<keyword evidence="3" id="KW-0735">Signal-anchor</keyword>
<feature type="signal peptide" evidence="6">
    <location>
        <begin position="1"/>
        <end position="22"/>
    </location>
</feature>
<dbReference type="Gene3D" id="3.40.30.10">
    <property type="entry name" value="Glutaredoxin"/>
    <property type="match status" value="1"/>
</dbReference>
<keyword evidence="2" id="KW-0201">Cytochrome c-type biogenesis</keyword>
<dbReference type="Pfam" id="PF08534">
    <property type="entry name" value="Redoxin"/>
    <property type="match status" value="1"/>
</dbReference>
<evidence type="ECO:0000313" key="9">
    <source>
        <dbReference type="Proteomes" id="UP000265581"/>
    </source>
</evidence>
<dbReference type="GO" id="GO:0016491">
    <property type="term" value="F:oxidoreductase activity"/>
    <property type="evidence" value="ECO:0007669"/>
    <property type="project" value="InterPro"/>
</dbReference>
<keyword evidence="3" id="KW-0812">Transmembrane</keyword>
<evidence type="ECO:0000256" key="5">
    <source>
        <dbReference type="ARBA" id="ARBA00023284"/>
    </source>
</evidence>
<dbReference type="GO" id="GO:0017004">
    <property type="term" value="P:cytochrome complex assembly"/>
    <property type="evidence" value="ECO:0007669"/>
    <property type="project" value="UniProtKB-KW"/>
</dbReference>
<dbReference type="Proteomes" id="UP000265581">
    <property type="component" value="Unassembled WGS sequence"/>
</dbReference>
<evidence type="ECO:0000256" key="3">
    <source>
        <dbReference type="ARBA" id="ARBA00022968"/>
    </source>
</evidence>
<name>A0A371PAP0_9ACTN</name>
<dbReference type="OrthoDB" id="9796554at2"/>
<dbReference type="PROSITE" id="PS51352">
    <property type="entry name" value="THIOREDOXIN_2"/>
    <property type="match status" value="1"/>
</dbReference>
<comment type="subcellular location">
    <subcellularLocation>
        <location evidence="1">Cell envelope</location>
    </subcellularLocation>
</comment>